<dbReference type="OrthoDB" id="275232at2"/>
<evidence type="ECO:0000313" key="2">
    <source>
        <dbReference type="Proteomes" id="UP000199203"/>
    </source>
</evidence>
<dbReference type="STRING" id="454006.SAMN05421825_2299"/>
<dbReference type="EMBL" id="FNBH01000002">
    <property type="protein sequence ID" value="SDF85772.1"/>
    <property type="molecule type" value="Genomic_DNA"/>
</dbReference>
<evidence type="ECO:0000313" key="1">
    <source>
        <dbReference type="EMBL" id="SDF85772.1"/>
    </source>
</evidence>
<gene>
    <name evidence="1" type="ORF">SAMN05421825_2299</name>
</gene>
<dbReference type="Proteomes" id="UP000199203">
    <property type="component" value="Unassembled WGS sequence"/>
</dbReference>
<accession>A0A1G7PHD7</accession>
<name>A0A1G7PHD7_9FLAO</name>
<proteinExistence type="predicted"/>
<organism evidence="1 2">
    <name type="scientific">Epilithonimonas hungarica</name>
    <dbReference type="NCBI Taxonomy" id="454006"/>
    <lineage>
        <taxon>Bacteria</taxon>
        <taxon>Pseudomonadati</taxon>
        <taxon>Bacteroidota</taxon>
        <taxon>Flavobacteriia</taxon>
        <taxon>Flavobacteriales</taxon>
        <taxon>Weeksellaceae</taxon>
        <taxon>Chryseobacterium group</taxon>
        <taxon>Epilithonimonas</taxon>
    </lineage>
</organism>
<protein>
    <submittedName>
        <fullName evidence="1">Uncharacterized protein</fullName>
    </submittedName>
</protein>
<reference evidence="2" key="1">
    <citation type="submission" date="2016-10" db="EMBL/GenBank/DDBJ databases">
        <authorList>
            <person name="Varghese N."/>
            <person name="Submissions S."/>
        </authorList>
    </citation>
    <scope>NUCLEOTIDE SEQUENCE [LARGE SCALE GENOMIC DNA]</scope>
    <source>
        <strain evidence="2">DSM 19684</strain>
    </source>
</reference>
<dbReference type="AlphaFoldDB" id="A0A1G7PHD7"/>
<dbReference type="RefSeq" id="WP_089873556.1">
    <property type="nucleotide sequence ID" value="NZ_FNBH01000002.1"/>
</dbReference>
<sequence length="141" mass="16836">MKYFGFIKEHDNDKYAVSIKDLIVDGNKENPHRKEVIEYLKKGELCVPFMGCVENANDPNFNTDNYDDDYFIAYISISTDGKWYWPDYIITYLEKYPTMRIDKDFINYVLRNKDNEIKLSEEDILKLEKLYIDKAGFRKAE</sequence>
<keyword evidence="2" id="KW-1185">Reference proteome</keyword>